<organism evidence="2 3">
    <name type="scientific">Dendrobium catenatum</name>
    <dbReference type="NCBI Taxonomy" id="906689"/>
    <lineage>
        <taxon>Eukaryota</taxon>
        <taxon>Viridiplantae</taxon>
        <taxon>Streptophyta</taxon>
        <taxon>Embryophyta</taxon>
        <taxon>Tracheophyta</taxon>
        <taxon>Spermatophyta</taxon>
        <taxon>Magnoliopsida</taxon>
        <taxon>Liliopsida</taxon>
        <taxon>Asparagales</taxon>
        <taxon>Orchidaceae</taxon>
        <taxon>Epidendroideae</taxon>
        <taxon>Malaxideae</taxon>
        <taxon>Dendrobiinae</taxon>
        <taxon>Dendrobium</taxon>
    </lineage>
</organism>
<dbReference type="Pfam" id="PF01803">
    <property type="entry name" value="LIM_bind"/>
    <property type="match status" value="1"/>
</dbReference>
<dbReference type="AlphaFoldDB" id="A0A2I0X7Z2"/>
<evidence type="ECO:0000313" key="2">
    <source>
        <dbReference type="EMBL" id="PKU84035.1"/>
    </source>
</evidence>
<dbReference type="InterPro" id="IPR029005">
    <property type="entry name" value="LIM-bd/SEUSS"/>
</dbReference>
<sequence length="778" mass="85784">MSRPATIPSPSLICSTKTQVLPNLLPPVDSPANNHSIADFNSVVIPIPNIQHEPTSTTPPLLPTHIKSVVAEDIHNPAVTAPLVLSDHTEHPLQALVTDAVLHSVSTSSMGSVDVDGENEPAPIVSAGSAIMAGDGEDFLSARASPSEGSSEPSSSSTVATTAYSKHRSNSDHDGDRDRNPTQGFQLVSAPGFQLVCEQISMAGQAGVVNVKPTASMKVKKDSTDNYITSADLNHRVLNSAANSSGASMGASSLVTDANSSLSGGPQLQKSSSINNESYTHLPASPLSFSSNNISCSSVMDGSSIVQQIPQQEHMVKQGNSSNISQSIMHESGMMPAEKRPRMDMRQQSPQIQAIIHQQRLAQAAQQQQQQQILQSQLQRIQVHQQTQQPRPNPVQLVSPARRPTYSGLCAWRLMQYMYHQSHRPPDNSTTYWRKFVVEYFAPKAKKRWCLSLYNGVGSHPLGTFPQASMDAWQCGICGSKSGKGFEATYEVLPRLNQIKFDHEVIDELLYLEMPREGRLPSGMMVLEYEKAVQESVYEQIRVVREGQLRIIFIPDLKILCWEFCARRHEELFPRRMMAHQVNQLLHVAQKYQAAVNESGTSGLSVQDMQASCNMFVAVGWQLARNLELQSLNDLGFSKRYVRCLQISEVVNSMGSTPFAKMFTGGMVEEMCKSKISMHFDYCTTASTDFVQLDELDLNEGSNLCEIMGSKSNEVDDSNGVENNHHLDWWKPLHVVISKSAFKVFDPGICCHPTSLLIIEPRTESSLFTQWENDVGTF</sequence>
<dbReference type="OrthoDB" id="774557at2759"/>
<gene>
    <name evidence="2" type="primary">SEU</name>
    <name evidence="2" type="ORF">MA16_Dca026082</name>
</gene>
<dbReference type="PANTHER" id="PTHR10378">
    <property type="entry name" value="LIM DOMAIN-BINDING PROTEIN"/>
    <property type="match status" value="1"/>
</dbReference>
<protein>
    <submittedName>
        <fullName evidence="2">Transcriptional corepressor SEUSS</fullName>
    </submittedName>
</protein>
<feature type="compositionally biased region" description="Low complexity" evidence="1">
    <location>
        <begin position="141"/>
        <end position="157"/>
    </location>
</feature>
<evidence type="ECO:0000313" key="3">
    <source>
        <dbReference type="Proteomes" id="UP000233837"/>
    </source>
</evidence>
<reference evidence="2 3" key="1">
    <citation type="journal article" date="2016" name="Sci. Rep.">
        <title>The Dendrobium catenatum Lindl. genome sequence provides insights into polysaccharide synthase, floral development and adaptive evolution.</title>
        <authorList>
            <person name="Zhang G.Q."/>
            <person name="Xu Q."/>
            <person name="Bian C."/>
            <person name="Tsai W.C."/>
            <person name="Yeh C.M."/>
            <person name="Liu K.W."/>
            <person name="Yoshida K."/>
            <person name="Zhang L.S."/>
            <person name="Chang S.B."/>
            <person name="Chen F."/>
            <person name="Shi Y."/>
            <person name="Su Y.Y."/>
            <person name="Zhang Y.Q."/>
            <person name="Chen L.J."/>
            <person name="Yin Y."/>
            <person name="Lin M."/>
            <person name="Huang H."/>
            <person name="Deng H."/>
            <person name="Wang Z.W."/>
            <person name="Zhu S.L."/>
            <person name="Zhao X."/>
            <person name="Deng C."/>
            <person name="Niu S.C."/>
            <person name="Huang J."/>
            <person name="Wang M."/>
            <person name="Liu G.H."/>
            <person name="Yang H.J."/>
            <person name="Xiao X.J."/>
            <person name="Hsiao Y.Y."/>
            <person name="Wu W.L."/>
            <person name="Chen Y.Y."/>
            <person name="Mitsuda N."/>
            <person name="Ohme-Takagi M."/>
            <person name="Luo Y.B."/>
            <person name="Van de Peer Y."/>
            <person name="Liu Z.J."/>
        </authorList>
    </citation>
    <scope>NUCLEOTIDE SEQUENCE [LARGE SCALE GENOMIC DNA]</scope>
    <source>
        <tissue evidence="2">The whole plant</tissue>
    </source>
</reference>
<dbReference type="Proteomes" id="UP000233837">
    <property type="component" value="Unassembled WGS sequence"/>
</dbReference>
<dbReference type="EMBL" id="KZ502067">
    <property type="protein sequence ID" value="PKU84035.1"/>
    <property type="molecule type" value="Genomic_DNA"/>
</dbReference>
<feature type="region of interest" description="Disordered" evidence="1">
    <location>
        <begin position="257"/>
        <end position="279"/>
    </location>
</feature>
<evidence type="ECO:0000256" key="1">
    <source>
        <dbReference type="SAM" id="MobiDB-lite"/>
    </source>
</evidence>
<accession>A0A2I0X7Z2</accession>
<keyword evidence="3" id="KW-1185">Reference proteome</keyword>
<name>A0A2I0X7Z2_9ASPA</name>
<proteinExistence type="predicted"/>
<reference evidence="2 3" key="2">
    <citation type="journal article" date="2017" name="Nature">
        <title>The Apostasia genome and the evolution of orchids.</title>
        <authorList>
            <person name="Zhang G.Q."/>
            <person name="Liu K.W."/>
            <person name="Li Z."/>
            <person name="Lohaus R."/>
            <person name="Hsiao Y.Y."/>
            <person name="Niu S.C."/>
            <person name="Wang J.Y."/>
            <person name="Lin Y.C."/>
            <person name="Xu Q."/>
            <person name="Chen L.J."/>
            <person name="Yoshida K."/>
            <person name="Fujiwara S."/>
            <person name="Wang Z.W."/>
            <person name="Zhang Y.Q."/>
            <person name="Mitsuda N."/>
            <person name="Wang M."/>
            <person name="Liu G.H."/>
            <person name="Pecoraro L."/>
            <person name="Huang H.X."/>
            <person name="Xiao X.J."/>
            <person name="Lin M."/>
            <person name="Wu X.Y."/>
            <person name="Wu W.L."/>
            <person name="Chen Y.Y."/>
            <person name="Chang S.B."/>
            <person name="Sakamoto S."/>
            <person name="Ohme-Takagi M."/>
            <person name="Yagi M."/>
            <person name="Zeng S.J."/>
            <person name="Shen C.Y."/>
            <person name="Yeh C.M."/>
            <person name="Luo Y.B."/>
            <person name="Tsai W.C."/>
            <person name="Van de Peer Y."/>
            <person name="Liu Z.J."/>
        </authorList>
    </citation>
    <scope>NUCLEOTIDE SEQUENCE [LARGE SCALE GENOMIC DNA]</scope>
    <source>
        <tissue evidence="2">The whole plant</tissue>
    </source>
</reference>
<feature type="region of interest" description="Disordered" evidence="1">
    <location>
        <begin position="140"/>
        <end position="185"/>
    </location>
</feature>
<feature type="compositionally biased region" description="Basic and acidic residues" evidence="1">
    <location>
        <begin position="169"/>
        <end position="180"/>
    </location>
</feature>